<evidence type="ECO:0000256" key="1">
    <source>
        <dbReference type="SAM" id="MobiDB-lite"/>
    </source>
</evidence>
<dbReference type="Proteomes" id="UP001170481">
    <property type="component" value="Unassembled WGS sequence"/>
</dbReference>
<organism evidence="2 3">
    <name type="scientific">Cobetia amphilecti</name>
    <dbReference type="NCBI Taxonomy" id="1055104"/>
    <lineage>
        <taxon>Bacteria</taxon>
        <taxon>Pseudomonadati</taxon>
        <taxon>Pseudomonadota</taxon>
        <taxon>Gammaproteobacteria</taxon>
        <taxon>Oceanospirillales</taxon>
        <taxon>Halomonadaceae</taxon>
        <taxon>Cobetia</taxon>
    </lineage>
</organism>
<dbReference type="InterPro" id="IPR007236">
    <property type="entry name" value="SlyX"/>
</dbReference>
<dbReference type="AlphaFoldDB" id="A0AAP4TXA0"/>
<evidence type="ECO:0000313" key="3">
    <source>
        <dbReference type="Proteomes" id="UP001170481"/>
    </source>
</evidence>
<name>A0AAP4TXA0_9GAMM</name>
<dbReference type="PANTHER" id="PTHR36508">
    <property type="entry name" value="PROTEIN SLYX"/>
    <property type="match status" value="1"/>
</dbReference>
<sequence>MTISTDPGLEARLEALESRLAHQDDWLETLDRTVITQQRQIETLERLTALMASQLRTLREQQGDTDSTAPFSAQPHDDLPPHY</sequence>
<dbReference type="RefSeq" id="WP_303593612.1">
    <property type="nucleotide sequence ID" value="NZ_JAUORK010000007.1"/>
</dbReference>
<proteinExistence type="predicted"/>
<accession>A0AAP4TXA0</accession>
<dbReference type="Gene3D" id="1.20.5.300">
    <property type="match status" value="1"/>
</dbReference>
<dbReference type="PANTHER" id="PTHR36508:SF1">
    <property type="entry name" value="PROTEIN SLYX"/>
    <property type="match status" value="1"/>
</dbReference>
<protein>
    <submittedName>
        <fullName evidence="2">SlyX family protein</fullName>
    </submittedName>
</protein>
<evidence type="ECO:0000313" key="2">
    <source>
        <dbReference type="EMBL" id="MDO6671989.1"/>
    </source>
</evidence>
<gene>
    <name evidence="2" type="ORF">Q4535_07630</name>
</gene>
<comment type="caution">
    <text evidence="2">The sequence shown here is derived from an EMBL/GenBank/DDBJ whole genome shotgun (WGS) entry which is preliminary data.</text>
</comment>
<dbReference type="Pfam" id="PF04102">
    <property type="entry name" value="SlyX"/>
    <property type="match status" value="1"/>
</dbReference>
<reference evidence="2" key="1">
    <citation type="submission" date="2023-07" db="EMBL/GenBank/DDBJ databases">
        <title>Genome content predicts the carbon catabolic preferences of heterotrophic bacteria.</title>
        <authorList>
            <person name="Gralka M."/>
        </authorList>
    </citation>
    <scope>NUCLEOTIDE SEQUENCE</scope>
    <source>
        <strain evidence="2">C2R13</strain>
    </source>
</reference>
<feature type="region of interest" description="Disordered" evidence="1">
    <location>
        <begin position="57"/>
        <end position="83"/>
    </location>
</feature>
<dbReference type="EMBL" id="JAUORK010000007">
    <property type="protein sequence ID" value="MDO6671989.1"/>
    <property type="molecule type" value="Genomic_DNA"/>
</dbReference>